<dbReference type="AlphaFoldDB" id="A0A365YHG9"/>
<proteinExistence type="predicted"/>
<keyword evidence="2" id="KW-0808">Transferase</keyword>
<organism evidence="2 3">
    <name type="scientific">Glutamicibacter soli</name>
    <dbReference type="NCBI Taxonomy" id="453836"/>
    <lineage>
        <taxon>Bacteria</taxon>
        <taxon>Bacillati</taxon>
        <taxon>Actinomycetota</taxon>
        <taxon>Actinomycetes</taxon>
        <taxon>Micrococcales</taxon>
        <taxon>Micrococcaceae</taxon>
        <taxon>Glutamicibacter</taxon>
    </lineage>
</organism>
<evidence type="ECO:0000313" key="2">
    <source>
        <dbReference type="EMBL" id="RBM01730.1"/>
    </source>
</evidence>
<dbReference type="PROSITE" id="PS51186">
    <property type="entry name" value="GNAT"/>
    <property type="match status" value="1"/>
</dbReference>
<sequence length="265" mass="28250">MTNPAGRLLDIYDSQLRTDAEMQGALRVGRLGPLYLAVFPGGQGFITSPRFTGGEPAPLSALVGPALEYFTARSGITEVEFKTRGHDHAPGLHEALLSCGFSAGQPESVMLGRLEHLISGLPAPQGVQVRRISTPLEVEQMCAMSAEAFGQPPSPGLARELAARMDLANGLELWVAWAGARMVGAGRLEPVAGTEVVGLWGGGVLPAYRGRGIYRALTDARARSARAAGHIFAHSDSTEYSRPILERQGMVKVTTTTPYTWKRSG</sequence>
<comment type="caution">
    <text evidence="2">The sequence shown here is derived from an EMBL/GenBank/DDBJ whole genome shotgun (WGS) entry which is preliminary data.</text>
</comment>
<dbReference type="InterPro" id="IPR016181">
    <property type="entry name" value="Acyl_CoA_acyltransferase"/>
</dbReference>
<reference evidence="2 3" key="1">
    <citation type="submission" date="2018-01" db="EMBL/GenBank/DDBJ databases">
        <title>Glutamicibacter soli strain NHPC-3 Whole genome sequence and assembly.</title>
        <authorList>
            <person name="Choudhury P."/>
            <person name="Gupta D."/>
            <person name="Sengupta K."/>
            <person name="Jawed A."/>
            <person name="Sultana N."/>
            <person name="Saha P."/>
        </authorList>
    </citation>
    <scope>NUCLEOTIDE SEQUENCE [LARGE SCALE GENOMIC DNA]</scope>
    <source>
        <strain evidence="2 3">NHPC-3</strain>
    </source>
</reference>
<evidence type="ECO:0000313" key="3">
    <source>
        <dbReference type="Proteomes" id="UP000252167"/>
    </source>
</evidence>
<dbReference type="RefSeq" id="WP_113607043.1">
    <property type="nucleotide sequence ID" value="NZ_POAF01000003.1"/>
</dbReference>
<dbReference type="Proteomes" id="UP000252167">
    <property type="component" value="Unassembled WGS sequence"/>
</dbReference>
<dbReference type="Gene3D" id="3.40.630.30">
    <property type="match status" value="1"/>
</dbReference>
<dbReference type="InterPro" id="IPR000182">
    <property type="entry name" value="GNAT_dom"/>
</dbReference>
<dbReference type="Pfam" id="PF00583">
    <property type="entry name" value="Acetyltransf_1"/>
    <property type="match status" value="1"/>
</dbReference>
<keyword evidence="3" id="KW-1185">Reference proteome</keyword>
<dbReference type="EMBL" id="POAF01000003">
    <property type="protein sequence ID" value="RBM01730.1"/>
    <property type="molecule type" value="Genomic_DNA"/>
</dbReference>
<accession>A0A365YHG9</accession>
<dbReference type="GO" id="GO:0016747">
    <property type="term" value="F:acyltransferase activity, transferring groups other than amino-acyl groups"/>
    <property type="evidence" value="ECO:0007669"/>
    <property type="project" value="InterPro"/>
</dbReference>
<dbReference type="CDD" id="cd04301">
    <property type="entry name" value="NAT_SF"/>
    <property type="match status" value="1"/>
</dbReference>
<dbReference type="SUPFAM" id="SSF55729">
    <property type="entry name" value="Acyl-CoA N-acyltransferases (Nat)"/>
    <property type="match status" value="1"/>
</dbReference>
<protein>
    <submittedName>
        <fullName evidence="2">GNAT family N-acetyltransferase</fullName>
    </submittedName>
</protein>
<evidence type="ECO:0000259" key="1">
    <source>
        <dbReference type="PROSITE" id="PS51186"/>
    </source>
</evidence>
<feature type="domain" description="N-acetyltransferase" evidence="1">
    <location>
        <begin position="127"/>
        <end position="265"/>
    </location>
</feature>
<gene>
    <name evidence="2" type="ORF">C1H84_07770</name>
</gene>
<name>A0A365YHG9_9MICC</name>